<sequence length="96" mass="10954">MLHAMDRNPCTSVEALAAANERSRTTFIVYWSAKPYFRFMYSYYSQMIIHDVSCLLSGLITKLRQPCNLQVSCCSVIKRPFPLKGCSIRKTHTCGP</sequence>
<dbReference type="EMBL" id="BMAO01015075">
    <property type="protein sequence ID" value="GFQ99141.1"/>
    <property type="molecule type" value="Genomic_DNA"/>
</dbReference>
<dbReference type="Proteomes" id="UP000887116">
    <property type="component" value="Unassembled WGS sequence"/>
</dbReference>
<organism evidence="1 2">
    <name type="scientific">Trichonephila clavata</name>
    <name type="common">Joro spider</name>
    <name type="synonym">Nephila clavata</name>
    <dbReference type="NCBI Taxonomy" id="2740835"/>
    <lineage>
        <taxon>Eukaryota</taxon>
        <taxon>Metazoa</taxon>
        <taxon>Ecdysozoa</taxon>
        <taxon>Arthropoda</taxon>
        <taxon>Chelicerata</taxon>
        <taxon>Arachnida</taxon>
        <taxon>Araneae</taxon>
        <taxon>Araneomorphae</taxon>
        <taxon>Entelegynae</taxon>
        <taxon>Araneoidea</taxon>
        <taxon>Nephilidae</taxon>
        <taxon>Trichonephila</taxon>
    </lineage>
</organism>
<accession>A0A8X6L883</accession>
<gene>
    <name evidence="1" type="ORF">TNCT_650291</name>
</gene>
<name>A0A8X6L883_TRICU</name>
<evidence type="ECO:0000313" key="1">
    <source>
        <dbReference type="EMBL" id="GFQ99141.1"/>
    </source>
</evidence>
<proteinExistence type="predicted"/>
<protein>
    <submittedName>
        <fullName evidence="1">Uncharacterized protein</fullName>
    </submittedName>
</protein>
<comment type="caution">
    <text evidence="1">The sequence shown here is derived from an EMBL/GenBank/DDBJ whole genome shotgun (WGS) entry which is preliminary data.</text>
</comment>
<evidence type="ECO:0000313" key="2">
    <source>
        <dbReference type="Proteomes" id="UP000887116"/>
    </source>
</evidence>
<keyword evidence="2" id="KW-1185">Reference proteome</keyword>
<dbReference type="AlphaFoldDB" id="A0A8X6L883"/>
<reference evidence="1" key="1">
    <citation type="submission" date="2020-07" db="EMBL/GenBank/DDBJ databases">
        <title>Multicomponent nature underlies the extraordinary mechanical properties of spider dragline silk.</title>
        <authorList>
            <person name="Kono N."/>
            <person name="Nakamura H."/>
            <person name="Mori M."/>
            <person name="Yoshida Y."/>
            <person name="Ohtoshi R."/>
            <person name="Malay A.D."/>
            <person name="Moran D.A.P."/>
            <person name="Tomita M."/>
            <person name="Numata K."/>
            <person name="Arakawa K."/>
        </authorList>
    </citation>
    <scope>NUCLEOTIDE SEQUENCE</scope>
</reference>